<evidence type="ECO:0000256" key="4">
    <source>
        <dbReference type="ARBA" id="ARBA00022741"/>
    </source>
</evidence>
<dbReference type="InterPro" id="IPR011698">
    <property type="entry name" value="GATase_3"/>
</dbReference>
<dbReference type="Gene3D" id="3.40.50.880">
    <property type="match status" value="1"/>
</dbReference>
<name>A0ABR5SM79_9BACT</name>
<accession>A0ABR5SM79</accession>
<keyword evidence="5 8" id="KW-0067">ATP-binding</keyword>
<dbReference type="HAMAP" id="MF_00027">
    <property type="entry name" value="CobB_CbiA"/>
    <property type="match status" value="1"/>
</dbReference>
<evidence type="ECO:0000256" key="6">
    <source>
        <dbReference type="ARBA" id="ARBA00022842"/>
    </source>
</evidence>
<dbReference type="InterPro" id="IPR029062">
    <property type="entry name" value="Class_I_gatase-like"/>
</dbReference>
<dbReference type="PANTHER" id="PTHR43873">
    <property type="entry name" value="COBYRINATE A,C-DIAMIDE SYNTHASE"/>
    <property type="match status" value="1"/>
</dbReference>
<dbReference type="Pfam" id="PF01656">
    <property type="entry name" value="CbiA"/>
    <property type="match status" value="1"/>
</dbReference>
<evidence type="ECO:0000256" key="8">
    <source>
        <dbReference type="HAMAP-Rule" id="MF_00027"/>
    </source>
</evidence>
<dbReference type="NCBIfam" id="NF002204">
    <property type="entry name" value="PRK01077.1"/>
    <property type="match status" value="1"/>
</dbReference>
<dbReference type="SUPFAM" id="SSF52540">
    <property type="entry name" value="P-loop containing nucleoside triphosphate hydrolases"/>
    <property type="match status" value="1"/>
</dbReference>
<keyword evidence="4 8" id="KW-0547">Nucleotide-binding</keyword>
<comment type="similarity">
    <text evidence="8">Belongs to the CobB/CbiA family.</text>
</comment>
<comment type="catalytic activity">
    <reaction evidence="8">
        <text>cob(II)yrinate + 2 L-glutamine + 2 ATP + 2 H2O = cob(II)yrinate a,c diamide + 2 L-glutamate + 2 ADP + 2 phosphate + 2 H(+)</text>
        <dbReference type="Rhea" id="RHEA:26289"/>
        <dbReference type="ChEBI" id="CHEBI:15377"/>
        <dbReference type="ChEBI" id="CHEBI:15378"/>
        <dbReference type="ChEBI" id="CHEBI:29985"/>
        <dbReference type="ChEBI" id="CHEBI:30616"/>
        <dbReference type="ChEBI" id="CHEBI:43474"/>
        <dbReference type="ChEBI" id="CHEBI:58359"/>
        <dbReference type="ChEBI" id="CHEBI:58537"/>
        <dbReference type="ChEBI" id="CHEBI:58894"/>
        <dbReference type="ChEBI" id="CHEBI:456216"/>
        <dbReference type="EC" id="6.3.5.11"/>
    </reaction>
</comment>
<keyword evidence="7 8" id="KW-0315">Glutamine amidotransferase</keyword>
<keyword evidence="2 8" id="KW-0169">Cobalamin biosynthesis</keyword>
<dbReference type="EMBL" id="LNQR01000029">
    <property type="protein sequence ID" value="KWT91781.1"/>
    <property type="molecule type" value="Genomic_DNA"/>
</dbReference>
<evidence type="ECO:0000313" key="11">
    <source>
        <dbReference type="EMBL" id="KWT91781.1"/>
    </source>
</evidence>
<dbReference type="InterPro" id="IPR002586">
    <property type="entry name" value="CobQ/CobB/MinD/ParA_Nub-bd_dom"/>
</dbReference>
<evidence type="ECO:0000313" key="12">
    <source>
        <dbReference type="Proteomes" id="UP000060487"/>
    </source>
</evidence>
<comment type="function">
    <text evidence="8">Catalyzes the ATP-dependent amidation of the two carboxylate groups at positions a and c of cobyrinate, using either L-glutamine or ammonia as the nitrogen source.</text>
</comment>
<dbReference type="PANTHER" id="PTHR43873:SF1">
    <property type="entry name" value="COBYRINATE A,C-DIAMIDE SYNTHASE"/>
    <property type="match status" value="1"/>
</dbReference>
<keyword evidence="3 8" id="KW-0436">Ligase</keyword>
<dbReference type="PROSITE" id="PS51274">
    <property type="entry name" value="GATASE_COBBQ"/>
    <property type="match status" value="1"/>
</dbReference>
<comment type="caution">
    <text evidence="11">The sequence shown here is derived from an EMBL/GenBank/DDBJ whole genome shotgun (WGS) entry which is preliminary data.</text>
</comment>
<evidence type="ECO:0000256" key="5">
    <source>
        <dbReference type="ARBA" id="ARBA00022840"/>
    </source>
</evidence>
<organism evidence="11 12">
    <name type="scientific">Candidatus Magnetominusculus xianensis</name>
    <dbReference type="NCBI Taxonomy" id="1748249"/>
    <lineage>
        <taxon>Bacteria</taxon>
        <taxon>Pseudomonadati</taxon>
        <taxon>Nitrospirota</taxon>
        <taxon>Nitrospiria</taxon>
        <taxon>Nitrospirales</taxon>
        <taxon>Nitrospiraceae</taxon>
        <taxon>Candidatus Magnetominusculus</taxon>
    </lineage>
</organism>
<dbReference type="EC" id="6.3.5.11" evidence="8"/>
<proteinExistence type="inferred from homology"/>
<dbReference type="Proteomes" id="UP000060487">
    <property type="component" value="Unassembled WGS sequence"/>
</dbReference>
<evidence type="ECO:0000256" key="2">
    <source>
        <dbReference type="ARBA" id="ARBA00022573"/>
    </source>
</evidence>
<sequence length="489" mass="53661">MSFRPITFKCPSRLSVHPPHRNYVSMILNKPRVVIAGLRGGSGKTTLSLGLLRLWNNKGRRIIPFKKGPDYIDAAWLSAAAKTQCYNLDSYIIPEQMLLNSLVNHSKDSGGVLIEGNRGLFDGVDAKGTFSTAALAGLCASPVVLIVDCVKTAATVGVIVKGIVEFSKELMIKGVVLNYISNERHEKVIREAVESYAGVPVVGVLKRSDTPFQQERHMGLMSRDETSEIETVLERMAAAVGASVDEEKIWQIAAAAPPLDYAVSEPAASSSDESGAAVRIGVIKDSAFQFYYPENIEALKALGAEIVEISALVTDMPDDLDALYIGGGFPETHALSLSENKHFTGKLKELIECDLPVYAECGGLMYLGRGIVCNERYYSMTGVFPIDFVMHEKPQAHGYTIVEAVEENPYFPKNVILRGHEFHYSKAVNLDMERLNFMFKMKRGKGIVDGRDGLSYKRVFATYTHVHALGCTQWAPGLVRAAAAYKNSR</sequence>
<comment type="domain">
    <text evidence="8">Comprises of two domains. The C-terminal domain contains the binding site for glutamine and catalyzes the hydrolysis of this substrate to glutamate and ammonia. The N-terminal domain is anticipated to bind ATP and cobyrinate and catalyzes the ultimate synthesis of the diamide product. The ammonia produced via the glutaminase domain is probably translocated to the adjacent domain via a molecular tunnel, where it reacts with an activated intermediate.</text>
</comment>
<comment type="miscellaneous">
    <text evidence="8">The a and c carboxylates of cobyrinate are activated for nucleophilic attack via formation of a phosphorylated intermediate by ATP. CbiA catalyzes first the amidation of the c-carboxylate, and then that of the a-carboxylate.</text>
</comment>
<feature type="site" description="Increases nucleophilicity of active site Cys" evidence="8">
    <location>
        <position position="465"/>
    </location>
</feature>
<dbReference type="CDD" id="cd03130">
    <property type="entry name" value="GATase1_CobB"/>
    <property type="match status" value="1"/>
</dbReference>
<dbReference type="InterPro" id="IPR004484">
    <property type="entry name" value="CbiA/CobB_synth"/>
</dbReference>
<keyword evidence="6 8" id="KW-0460">Magnesium</keyword>
<comment type="pathway">
    <text evidence="8">Cofactor biosynthesis; adenosylcobalamin biosynthesis; cob(II)yrinate a,c-diamide from sirohydrochlorin (anaerobic route): step 10/10.</text>
</comment>
<feature type="domain" description="CobB/CobQ-like glutamine amidotransferase" evidence="10">
    <location>
        <begin position="279"/>
        <end position="469"/>
    </location>
</feature>
<keyword evidence="12" id="KW-1185">Reference proteome</keyword>
<evidence type="ECO:0000256" key="1">
    <source>
        <dbReference type="ARBA" id="ARBA00001946"/>
    </source>
</evidence>
<feature type="domain" description="CobQ/CobB/MinD/ParA nucleotide binding" evidence="9">
    <location>
        <begin position="33"/>
        <end position="210"/>
    </location>
</feature>
<dbReference type="SUPFAM" id="SSF52317">
    <property type="entry name" value="Class I glutamine amidotransferase-like"/>
    <property type="match status" value="1"/>
</dbReference>
<comment type="cofactor">
    <cofactor evidence="1 8">
        <name>Mg(2+)</name>
        <dbReference type="ChEBI" id="CHEBI:18420"/>
    </cofactor>
</comment>
<evidence type="ECO:0000259" key="10">
    <source>
        <dbReference type="Pfam" id="PF07685"/>
    </source>
</evidence>
<protein>
    <recommendedName>
        <fullName evidence="8">Cobyrinate a,c-diamide synthase</fullName>
        <ecNumber evidence="8">6.3.5.11</ecNumber>
    </recommendedName>
    <alternativeName>
        <fullName evidence="8">Cobyrinic acid a,c-diamide synthetase</fullName>
    </alternativeName>
</protein>
<feature type="active site" description="Nucleophile" evidence="8">
    <location>
        <position position="361"/>
    </location>
</feature>
<dbReference type="Pfam" id="PF07685">
    <property type="entry name" value="GATase_3"/>
    <property type="match status" value="1"/>
</dbReference>
<evidence type="ECO:0000256" key="3">
    <source>
        <dbReference type="ARBA" id="ARBA00022598"/>
    </source>
</evidence>
<dbReference type="NCBIfam" id="TIGR00379">
    <property type="entry name" value="cobB"/>
    <property type="match status" value="1"/>
</dbReference>
<reference evidence="11 12" key="1">
    <citation type="submission" date="2015-11" db="EMBL/GenBank/DDBJ databases">
        <authorList>
            <person name="Lin W."/>
        </authorList>
    </citation>
    <scope>NUCLEOTIDE SEQUENCE [LARGE SCALE GENOMIC DNA]</scope>
    <source>
        <strain evidence="11 12">HCH-1</strain>
    </source>
</reference>
<evidence type="ECO:0000259" key="9">
    <source>
        <dbReference type="Pfam" id="PF01656"/>
    </source>
</evidence>
<gene>
    <name evidence="8" type="primary">cbiA</name>
    <name evidence="11" type="ORF">ASN18_0771</name>
</gene>
<evidence type="ECO:0000256" key="7">
    <source>
        <dbReference type="ARBA" id="ARBA00022962"/>
    </source>
</evidence>
<dbReference type="Gene3D" id="3.40.50.300">
    <property type="entry name" value="P-loop containing nucleotide triphosphate hydrolases"/>
    <property type="match status" value="1"/>
</dbReference>
<dbReference type="InterPro" id="IPR027417">
    <property type="entry name" value="P-loop_NTPase"/>
</dbReference>